<organism evidence="5">
    <name type="scientific">freshwater metagenome</name>
    <dbReference type="NCBI Taxonomy" id="449393"/>
    <lineage>
        <taxon>unclassified sequences</taxon>
        <taxon>metagenomes</taxon>
        <taxon>ecological metagenomes</taxon>
    </lineage>
</organism>
<dbReference type="PANTHER" id="PTHR45527">
    <property type="entry name" value="NONRIBOSOMAL PEPTIDE SYNTHETASE"/>
    <property type="match status" value="1"/>
</dbReference>
<dbReference type="Pfam" id="PF00551">
    <property type="entry name" value="Formyl_trans_N"/>
    <property type="match status" value="1"/>
</dbReference>
<dbReference type="PROSITE" id="PS50075">
    <property type="entry name" value="CARRIER"/>
    <property type="match status" value="1"/>
</dbReference>
<feature type="region of interest" description="Disordered" evidence="3">
    <location>
        <begin position="1554"/>
        <end position="1588"/>
    </location>
</feature>
<dbReference type="InterPro" id="IPR020845">
    <property type="entry name" value="AMP-binding_CS"/>
</dbReference>
<dbReference type="Gene3D" id="3.40.50.12780">
    <property type="entry name" value="N-terminal domain of ligase-like"/>
    <property type="match status" value="2"/>
</dbReference>
<keyword evidence="2" id="KW-0597">Phosphoprotein</keyword>
<dbReference type="InterPro" id="IPR036661">
    <property type="entry name" value="Luciferase-like_sf"/>
</dbReference>
<evidence type="ECO:0000256" key="2">
    <source>
        <dbReference type="ARBA" id="ARBA00022553"/>
    </source>
</evidence>
<dbReference type="GO" id="GO:0016705">
    <property type="term" value="F:oxidoreductase activity, acting on paired donors, with incorporation or reduction of molecular oxygen"/>
    <property type="evidence" value="ECO:0007669"/>
    <property type="project" value="InterPro"/>
</dbReference>
<dbReference type="Gene3D" id="1.10.1200.10">
    <property type="entry name" value="ACP-like"/>
    <property type="match status" value="1"/>
</dbReference>
<gene>
    <name evidence="5" type="ORF">UFOPK2754_01163</name>
</gene>
<dbReference type="SMART" id="SM00823">
    <property type="entry name" value="PKS_PP"/>
    <property type="match status" value="1"/>
</dbReference>
<dbReference type="InterPro" id="IPR000873">
    <property type="entry name" value="AMP-dep_synth/lig_dom"/>
</dbReference>
<dbReference type="GO" id="GO:0005737">
    <property type="term" value="C:cytoplasm"/>
    <property type="evidence" value="ECO:0007669"/>
    <property type="project" value="TreeGrafter"/>
</dbReference>
<dbReference type="InterPro" id="IPR020459">
    <property type="entry name" value="AMP-binding"/>
</dbReference>
<keyword evidence="1" id="KW-0596">Phosphopantetheine</keyword>
<dbReference type="InterPro" id="IPR036477">
    <property type="entry name" value="Formyl_transf_N_sf"/>
</dbReference>
<dbReference type="InterPro" id="IPR011034">
    <property type="entry name" value="Formyl_transferase-like_C_sf"/>
</dbReference>
<sequence>MVDNAVLPAGSPWRCAFIGDESLAAQCAEIARQHGLPVVVIATDNAQVKEYAEGNGIACVDSASDLAATLAEYEFDVLLSVANLRVLSDAVLALAPANINFHDGPLPGYAGLNATTWGILGGETQHAVTWHVMTTDVDRGQIITTEPMPILPDDTAFSLNARCYEAGARSFARVATQLANGALKTTPQPVGEHRMFGKFTRPAAIFDPVTPAALTDRTRRAISLGTRYRNTLGSVRVVLDDDVYVLEETLVLDATDGAASGTIVAIDEQGVRVATSDGDLLLVEVSTPSGAFTCVRDMVASRGLGAGDQFPRPSAALIAAFTAADPQLARSETFWLDRLAGLEPTTVPRVSLTSTDASWGTVDFAPPASASIDDVVATLAVWLARFSGTAHAVVGLDTAGTRAAAASLTPLAHRPITKIDIGPGATFDDVRAQVTTERQNIAKRGPFLRDLPGRDARTRAHAASPSVLVHLDADASVIEAGCAVTDHPGVALRFAITPDASTITLIHRNEMADAAHAARIAEQIGTLLAAALDVPAEPVERLPLVGHSEQFVLDAMNATFVSYDHDATVDSLFRAQAQRTPDANALTFGSRTLTYAQLEAAAGALSTKLRVAGVGRGDRVGIALPRGLDMVVSVLAAIDCGAAYLPLDPTYPDDRLDFMVDDAGIKALVAEGEVAVRLSRPSLALVHPNDADSGATVTPAPHDHDARDLAYVIYTSGSTGKPKGVMLTHRNANNFFVAMDEKIEHETPGVWLSVTSLSFDISVLEVLWTLTRGYHVVIKADRGIPMRSGSSRASATPSPNANTRPVSFSLFYFAAGDAKAGDGYRLLLEGSTFADQNGFEAVWTPERHFHAFGGSYPNPSVVSAALATHTKNIAIRAGSVVLPLHSPVRVAEEWAVVDNLSNGRVGISFAAGWQPNDFVLNPSGYGSAKEALPSMIDTVKRLWRGETVPMDGHDGNTVNIRTLPRPIQPELPVWLTSAGSPSTFVQAGSLGTNLLTHLLGQSVDELGTNIQRYRDAWTAAGHAGQGRVTLMLHTFLDRDALAAKESARQPLKGYLGTAAGLLKNMASAFPTFAGSGKDADEAFKSLTESELSQLLDMASARYLETSGLFGTPKDAADMVERVSALGVDEVACLIDFGVDTDAVIGSFDLLREMKGIVDAHRAAAANAPTPSAISVEIIDIVDIVDIADIADDTVAALAARHRVTHLQCTPSLASILVADPKDRQALTTIQHMLVGGEALPTSLASELRELLPARFTNMYGPTETTIWSLTYEIDKAPEGGVPIGLPIANTTIFVLDPNGEPMPLGAYGELHIGGDGLAHGYHNRPGLTAERFVDRPGMGVVYATGDLARIHPSGIVEFAGRADNQVKIRGHRIELGEIEAVLDTHPDVVESVVVARTESDIPQLVAYVVTHANRKADSDMMRKHVAEELPEIMVPAVVVTLASFPLTPNGKVDRKALPSPPAGAHAATSTASLVPPADERERLVAEIWTAALGRAVGRDDNFFEIGGHSLLAVKVFRHLTETTGVPLALTDIFRYPTIRAFAAHLATSATTAAGAEVGDGPDTGVSAVPSATDRGAMRRRALNRRGGE</sequence>
<dbReference type="InterPro" id="IPR020806">
    <property type="entry name" value="PKS_PP-bd"/>
</dbReference>
<dbReference type="Gene3D" id="3.20.20.30">
    <property type="entry name" value="Luciferase-like domain"/>
    <property type="match status" value="1"/>
</dbReference>
<evidence type="ECO:0000256" key="3">
    <source>
        <dbReference type="SAM" id="MobiDB-lite"/>
    </source>
</evidence>
<protein>
    <submittedName>
        <fullName evidence="5">Unannotated protein</fullName>
    </submittedName>
</protein>
<dbReference type="GO" id="GO:0043041">
    <property type="term" value="P:amino acid activation for nonribosomal peptide biosynthetic process"/>
    <property type="evidence" value="ECO:0007669"/>
    <property type="project" value="TreeGrafter"/>
</dbReference>
<dbReference type="InterPro" id="IPR009081">
    <property type="entry name" value="PP-bd_ACP"/>
</dbReference>
<dbReference type="InterPro" id="IPR042099">
    <property type="entry name" value="ANL_N_sf"/>
</dbReference>
<dbReference type="Gene3D" id="3.40.50.12230">
    <property type="match status" value="1"/>
</dbReference>
<feature type="domain" description="Carrier" evidence="4">
    <location>
        <begin position="1475"/>
        <end position="1549"/>
    </location>
</feature>
<dbReference type="Pfam" id="PF13193">
    <property type="entry name" value="AMP-binding_C"/>
    <property type="match status" value="1"/>
</dbReference>
<dbReference type="GO" id="GO:0031177">
    <property type="term" value="F:phosphopantetheine binding"/>
    <property type="evidence" value="ECO:0007669"/>
    <property type="project" value="InterPro"/>
</dbReference>
<dbReference type="InterPro" id="IPR045851">
    <property type="entry name" value="AMP-bd_C_sf"/>
</dbReference>
<proteinExistence type="predicted"/>
<name>A0A6J6T3A1_9ZZZZ</name>
<dbReference type="SUPFAM" id="SSF56801">
    <property type="entry name" value="Acetyl-CoA synthetase-like"/>
    <property type="match status" value="2"/>
</dbReference>
<dbReference type="Gene3D" id="3.30.559.30">
    <property type="entry name" value="Nonribosomal peptide synthetase, condensation domain"/>
    <property type="match status" value="1"/>
</dbReference>
<dbReference type="Pfam" id="PF00296">
    <property type="entry name" value="Bac_luciferase"/>
    <property type="match status" value="1"/>
</dbReference>
<dbReference type="SUPFAM" id="SSF51679">
    <property type="entry name" value="Bacterial luciferase-like"/>
    <property type="match status" value="1"/>
</dbReference>
<accession>A0A6J6T3A1</accession>
<evidence type="ECO:0000259" key="4">
    <source>
        <dbReference type="PROSITE" id="PS50075"/>
    </source>
</evidence>
<dbReference type="Gene3D" id="3.30.300.30">
    <property type="match status" value="1"/>
</dbReference>
<dbReference type="PANTHER" id="PTHR45527:SF1">
    <property type="entry name" value="FATTY ACID SYNTHASE"/>
    <property type="match status" value="1"/>
</dbReference>
<dbReference type="InterPro" id="IPR002376">
    <property type="entry name" value="Formyl_transf_N"/>
</dbReference>
<evidence type="ECO:0000313" key="5">
    <source>
        <dbReference type="EMBL" id="CAB4740859.1"/>
    </source>
</evidence>
<dbReference type="InterPro" id="IPR011251">
    <property type="entry name" value="Luciferase-like_dom"/>
</dbReference>
<dbReference type="SUPFAM" id="SSF53328">
    <property type="entry name" value="Formyltransferase"/>
    <property type="match status" value="1"/>
</dbReference>
<dbReference type="PROSITE" id="PS00455">
    <property type="entry name" value="AMP_BINDING"/>
    <property type="match status" value="1"/>
</dbReference>
<dbReference type="InterPro" id="IPR025110">
    <property type="entry name" value="AMP-bd_C"/>
</dbReference>
<dbReference type="FunFam" id="3.30.300.30:FF:000010">
    <property type="entry name" value="Enterobactin synthetase component F"/>
    <property type="match status" value="1"/>
</dbReference>
<dbReference type="FunFam" id="3.40.50.980:FF:000001">
    <property type="entry name" value="Non-ribosomal peptide synthetase"/>
    <property type="match status" value="1"/>
</dbReference>
<dbReference type="InterPro" id="IPR024011">
    <property type="entry name" value="Biosynth_lucif-like_mOase_dom"/>
</dbReference>
<dbReference type="Pfam" id="PF00550">
    <property type="entry name" value="PP-binding"/>
    <property type="match status" value="1"/>
</dbReference>
<evidence type="ECO:0000256" key="1">
    <source>
        <dbReference type="ARBA" id="ARBA00022450"/>
    </source>
</evidence>
<feature type="compositionally biased region" description="Basic residues" evidence="3">
    <location>
        <begin position="1577"/>
        <end position="1588"/>
    </location>
</feature>
<dbReference type="EMBL" id="CAEZYR010000035">
    <property type="protein sequence ID" value="CAB4740859.1"/>
    <property type="molecule type" value="Genomic_DNA"/>
</dbReference>
<feature type="region of interest" description="Disordered" evidence="3">
    <location>
        <begin position="1450"/>
        <end position="1475"/>
    </location>
</feature>
<dbReference type="NCBIfam" id="TIGR04020">
    <property type="entry name" value="seco_metab_LLM"/>
    <property type="match status" value="1"/>
</dbReference>
<dbReference type="Pfam" id="PF00501">
    <property type="entry name" value="AMP-binding"/>
    <property type="match status" value="2"/>
</dbReference>
<reference evidence="5" key="1">
    <citation type="submission" date="2020-05" db="EMBL/GenBank/DDBJ databases">
        <authorList>
            <person name="Chiriac C."/>
            <person name="Salcher M."/>
            <person name="Ghai R."/>
            <person name="Kavagutti S V."/>
        </authorList>
    </citation>
    <scope>NUCLEOTIDE SEQUENCE</scope>
</reference>
<dbReference type="SUPFAM" id="SSF50486">
    <property type="entry name" value="FMT C-terminal domain-like"/>
    <property type="match status" value="1"/>
</dbReference>
<dbReference type="PRINTS" id="PR00154">
    <property type="entry name" value="AMPBINDING"/>
</dbReference>
<dbReference type="GO" id="GO:0044550">
    <property type="term" value="P:secondary metabolite biosynthetic process"/>
    <property type="evidence" value="ECO:0007669"/>
    <property type="project" value="TreeGrafter"/>
</dbReference>
<dbReference type="InterPro" id="IPR036736">
    <property type="entry name" value="ACP-like_sf"/>
</dbReference>
<dbReference type="SUPFAM" id="SSF47336">
    <property type="entry name" value="ACP-like"/>
    <property type="match status" value="1"/>
</dbReference>
<dbReference type="SUPFAM" id="SSF52777">
    <property type="entry name" value="CoA-dependent acyltransferases"/>
    <property type="match status" value="1"/>
</dbReference>